<dbReference type="EMBL" id="CP017641">
    <property type="protein sequence ID" value="APZ95776.1"/>
    <property type="molecule type" value="Genomic_DNA"/>
</dbReference>
<evidence type="ECO:0000256" key="1">
    <source>
        <dbReference type="SAM" id="SignalP"/>
    </source>
</evidence>
<evidence type="ECO:0000313" key="2">
    <source>
        <dbReference type="EMBL" id="APZ95776.1"/>
    </source>
</evidence>
<gene>
    <name evidence="2" type="ORF">Fuma_05438</name>
</gene>
<keyword evidence="3" id="KW-1185">Reference proteome</keyword>
<reference evidence="2 3" key="1">
    <citation type="journal article" date="2016" name="Front. Microbiol.">
        <title>Fuerstia marisgermanicae gen. nov., sp. nov., an Unusual Member of the Phylum Planctomycetes from the German Wadden Sea.</title>
        <authorList>
            <person name="Kohn T."/>
            <person name="Heuer A."/>
            <person name="Jogler M."/>
            <person name="Vollmers J."/>
            <person name="Boedeker C."/>
            <person name="Bunk B."/>
            <person name="Rast P."/>
            <person name="Borchert D."/>
            <person name="Glockner I."/>
            <person name="Freese H.M."/>
            <person name="Klenk H.P."/>
            <person name="Overmann J."/>
            <person name="Kaster A.K."/>
            <person name="Rohde M."/>
            <person name="Wiegand S."/>
            <person name="Jogler C."/>
        </authorList>
    </citation>
    <scope>NUCLEOTIDE SEQUENCE [LARGE SCALE GENOMIC DNA]</scope>
    <source>
        <strain evidence="2 3">NH11</strain>
    </source>
</reference>
<protein>
    <submittedName>
        <fullName evidence="2">Uncharacterized protein</fullName>
    </submittedName>
</protein>
<dbReference type="AlphaFoldDB" id="A0A1P8WP04"/>
<dbReference type="KEGG" id="fmr:Fuma_05438"/>
<keyword evidence="1" id="KW-0732">Signal</keyword>
<evidence type="ECO:0000313" key="3">
    <source>
        <dbReference type="Proteomes" id="UP000187735"/>
    </source>
</evidence>
<accession>A0A1P8WP04</accession>
<name>A0A1P8WP04_9PLAN</name>
<sequence length="341" mass="37675" precursor="true">MVCRMDCARMRAVRLLVVLMLMSATAVLRADERQSVIVVVGAEGTPEYRQMFSEWTDRWQAAAKAGDADFAAVGRGQSDESSNDLQTLQTKVTDAISVKTDEPLWLVLIGHGTFDGRVARFNLRGPDLSADAAAELLATSQRPVAVINCASCSAPFISALSAPNRIVITGTKDGNQVQFTRFGGFLADAIANLDADIDRDGQTSLLEACLFSARRVEEYYKSDGRLATEHSLLDDNGDGKGVRAELFEGVRVRENVKDKTAVDGKLAKRWHLVRSEAERSLSPEHRMERDRLEEQLEQLRPLKAELSEAEYLGRLEDILLPLARLYETSADPPQANQQQPQ</sequence>
<organism evidence="2 3">
    <name type="scientific">Fuerstiella marisgermanici</name>
    <dbReference type="NCBI Taxonomy" id="1891926"/>
    <lineage>
        <taxon>Bacteria</taxon>
        <taxon>Pseudomonadati</taxon>
        <taxon>Planctomycetota</taxon>
        <taxon>Planctomycetia</taxon>
        <taxon>Planctomycetales</taxon>
        <taxon>Planctomycetaceae</taxon>
        <taxon>Fuerstiella</taxon>
    </lineage>
</organism>
<dbReference type="Proteomes" id="UP000187735">
    <property type="component" value="Chromosome"/>
</dbReference>
<feature type="chain" id="PRO_5010246314" evidence="1">
    <location>
        <begin position="31"/>
        <end position="341"/>
    </location>
</feature>
<proteinExistence type="predicted"/>
<feature type="signal peptide" evidence="1">
    <location>
        <begin position="1"/>
        <end position="30"/>
    </location>
</feature>
<dbReference type="STRING" id="1891926.Fuma_05438"/>